<dbReference type="OrthoDB" id="5960621at2759"/>
<reference evidence="2" key="1">
    <citation type="submission" date="2023-01" db="EMBL/GenBank/DDBJ databases">
        <title>Genome assembly of the deep-sea coral Lophelia pertusa.</title>
        <authorList>
            <person name="Herrera S."/>
            <person name="Cordes E."/>
        </authorList>
    </citation>
    <scope>NUCLEOTIDE SEQUENCE</scope>
    <source>
        <strain evidence="2">USNM1676648</strain>
        <tissue evidence="2">Polyp</tissue>
    </source>
</reference>
<keyword evidence="3" id="KW-1185">Reference proteome</keyword>
<evidence type="ECO:0000256" key="1">
    <source>
        <dbReference type="SAM" id="Phobius"/>
    </source>
</evidence>
<keyword evidence="1" id="KW-0472">Membrane</keyword>
<evidence type="ECO:0000313" key="2">
    <source>
        <dbReference type="EMBL" id="KAJ7375166.1"/>
    </source>
</evidence>
<comment type="caution">
    <text evidence="2">The sequence shown here is derived from an EMBL/GenBank/DDBJ whole genome shotgun (WGS) entry which is preliminary data.</text>
</comment>
<sequence>MRLARCFRRYVKSETSSIHRIIQRNVGTIKADDVPFAVKTSSDLLTEESYLYKRTVIILCSALGVFTLSGLVWHFCFYKKSLSPGPSDSEVVVVTSSKPRMTRDELRKQLKDDIAEFYATFRQQYLALRRKHIKQLKELRRLTNDNRSTDVRRMPEFSAIVLDRKGQYVVTKDVDVNSIFEGMDMTIFDK</sequence>
<gene>
    <name evidence="2" type="ORF">OS493_001904</name>
</gene>
<keyword evidence="1" id="KW-0812">Transmembrane</keyword>
<name>A0A9W9Z4Q5_9CNID</name>
<keyword evidence="1" id="KW-1133">Transmembrane helix</keyword>
<dbReference type="EMBL" id="MU826826">
    <property type="protein sequence ID" value="KAJ7375166.1"/>
    <property type="molecule type" value="Genomic_DNA"/>
</dbReference>
<organism evidence="2 3">
    <name type="scientific">Desmophyllum pertusum</name>
    <dbReference type="NCBI Taxonomy" id="174260"/>
    <lineage>
        <taxon>Eukaryota</taxon>
        <taxon>Metazoa</taxon>
        <taxon>Cnidaria</taxon>
        <taxon>Anthozoa</taxon>
        <taxon>Hexacorallia</taxon>
        <taxon>Scleractinia</taxon>
        <taxon>Caryophylliina</taxon>
        <taxon>Caryophylliidae</taxon>
        <taxon>Desmophyllum</taxon>
    </lineage>
</organism>
<dbReference type="Proteomes" id="UP001163046">
    <property type="component" value="Unassembled WGS sequence"/>
</dbReference>
<proteinExistence type="predicted"/>
<dbReference type="AlphaFoldDB" id="A0A9W9Z4Q5"/>
<feature type="transmembrane region" description="Helical" evidence="1">
    <location>
        <begin position="56"/>
        <end position="75"/>
    </location>
</feature>
<accession>A0A9W9Z4Q5</accession>
<protein>
    <submittedName>
        <fullName evidence="2">Uncharacterized protein</fullName>
    </submittedName>
</protein>
<evidence type="ECO:0000313" key="3">
    <source>
        <dbReference type="Proteomes" id="UP001163046"/>
    </source>
</evidence>